<evidence type="ECO:0000313" key="2">
    <source>
        <dbReference type="EnsemblPlants" id="PNT65242"/>
    </source>
</evidence>
<reference evidence="1" key="2">
    <citation type="submission" date="2017-06" db="EMBL/GenBank/DDBJ databases">
        <title>WGS assembly of Brachypodium distachyon.</title>
        <authorList>
            <consortium name="The International Brachypodium Initiative"/>
            <person name="Lucas S."/>
            <person name="Harmon-Smith M."/>
            <person name="Lail K."/>
            <person name="Tice H."/>
            <person name="Grimwood J."/>
            <person name="Bruce D."/>
            <person name="Barry K."/>
            <person name="Shu S."/>
            <person name="Lindquist E."/>
            <person name="Wang M."/>
            <person name="Pitluck S."/>
            <person name="Vogel J.P."/>
            <person name="Garvin D.F."/>
            <person name="Mockler T.C."/>
            <person name="Schmutz J."/>
            <person name="Rokhsar D."/>
            <person name="Bevan M.W."/>
        </authorList>
    </citation>
    <scope>NUCLEOTIDE SEQUENCE</scope>
    <source>
        <strain evidence="1">Bd21</strain>
    </source>
</reference>
<sequence>MEADKPWKGSKIPCDEVDTYLFSACTSILLGDGNKAKFWFDTWLNGIAPKDCAPLLFSLARGKLISVREGLTNGRWMRGLSRLDSEDVVHQFVFLWERIRDVHLSDAPDSITWNLNKSGIYTAKSAYNIQFLGRIPAPDLQKVWKFKMEGKVKLFL</sequence>
<proteinExistence type="predicted"/>
<protein>
    <recommendedName>
        <fullName evidence="4">Reverse transcriptase zinc-binding domain-containing protein</fullName>
    </recommendedName>
</protein>
<gene>
    <name evidence="1" type="ORF">BRADI_4g39257v3</name>
</gene>
<name>A0A2K2CT85_BRADI</name>
<dbReference type="Gramene" id="PNT65242">
    <property type="protein sequence ID" value="PNT65242"/>
    <property type="gene ID" value="BRADI_4g39257v3"/>
</dbReference>
<dbReference type="InParanoid" id="A0A2K2CT85"/>
<accession>A0A2K2CT85</accession>
<evidence type="ECO:0000313" key="3">
    <source>
        <dbReference type="Proteomes" id="UP000008810"/>
    </source>
</evidence>
<dbReference type="FunCoup" id="A0A2K2CT85">
    <property type="interactions" value="245"/>
</dbReference>
<evidence type="ECO:0000313" key="1">
    <source>
        <dbReference type="EMBL" id="PNT65242.1"/>
    </source>
</evidence>
<dbReference type="PANTHER" id="PTHR36617:SF8">
    <property type="entry name" value="OS10G0457800 PROTEIN"/>
    <property type="match status" value="1"/>
</dbReference>
<keyword evidence="3" id="KW-1185">Reference proteome</keyword>
<reference evidence="1 2" key="1">
    <citation type="journal article" date="2010" name="Nature">
        <title>Genome sequencing and analysis of the model grass Brachypodium distachyon.</title>
        <authorList>
            <consortium name="International Brachypodium Initiative"/>
        </authorList>
    </citation>
    <scope>NUCLEOTIDE SEQUENCE [LARGE SCALE GENOMIC DNA]</scope>
    <source>
        <strain evidence="1 2">Bd21</strain>
    </source>
</reference>
<dbReference type="OrthoDB" id="695058at2759"/>
<dbReference type="EMBL" id="CM000883">
    <property type="protein sequence ID" value="PNT65242.1"/>
    <property type="molecule type" value="Genomic_DNA"/>
</dbReference>
<dbReference type="EnsemblPlants" id="PNT65242">
    <property type="protein sequence ID" value="PNT65242"/>
    <property type="gene ID" value="BRADI_4g39257v3"/>
</dbReference>
<dbReference type="PANTHER" id="PTHR36617">
    <property type="entry name" value="PROTEIN, PUTATIVE-RELATED"/>
    <property type="match status" value="1"/>
</dbReference>
<dbReference type="AlphaFoldDB" id="A0A2K2CT85"/>
<dbReference type="Proteomes" id="UP000008810">
    <property type="component" value="Chromosome 4"/>
</dbReference>
<evidence type="ECO:0008006" key="4">
    <source>
        <dbReference type="Google" id="ProtNLM"/>
    </source>
</evidence>
<organism evidence="1">
    <name type="scientific">Brachypodium distachyon</name>
    <name type="common">Purple false brome</name>
    <name type="synonym">Trachynia distachya</name>
    <dbReference type="NCBI Taxonomy" id="15368"/>
    <lineage>
        <taxon>Eukaryota</taxon>
        <taxon>Viridiplantae</taxon>
        <taxon>Streptophyta</taxon>
        <taxon>Embryophyta</taxon>
        <taxon>Tracheophyta</taxon>
        <taxon>Spermatophyta</taxon>
        <taxon>Magnoliopsida</taxon>
        <taxon>Liliopsida</taxon>
        <taxon>Poales</taxon>
        <taxon>Poaceae</taxon>
        <taxon>BOP clade</taxon>
        <taxon>Pooideae</taxon>
        <taxon>Stipodae</taxon>
        <taxon>Brachypodieae</taxon>
        <taxon>Brachypodium</taxon>
    </lineage>
</organism>
<reference evidence="2" key="3">
    <citation type="submission" date="2018-08" db="UniProtKB">
        <authorList>
            <consortium name="EnsemblPlants"/>
        </authorList>
    </citation>
    <scope>IDENTIFICATION</scope>
    <source>
        <strain evidence="2">cv. Bd21</strain>
    </source>
</reference>